<organism evidence="1">
    <name type="scientific">marine sediment metagenome</name>
    <dbReference type="NCBI Taxonomy" id="412755"/>
    <lineage>
        <taxon>unclassified sequences</taxon>
        <taxon>metagenomes</taxon>
        <taxon>ecological metagenomes</taxon>
    </lineage>
</organism>
<accession>A0A0F9THW1</accession>
<comment type="caution">
    <text evidence="1">The sequence shown here is derived from an EMBL/GenBank/DDBJ whole genome shotgun (WGS) entry which is preliminary data.</text>
</comment>
<dbReference type="EMBL" id="LAZR01001669">
    <property type="protein sequence ID" value="KKN41073.1"/>
    <property type="molecule type" value="Genomic_DNA"/>
</dbReference>
<evidence type="ECO:0000313" key="1">
    <source>
        <dbReference type="EMBL" id="KKN41073.1"/>
    </source>
</evidence>
<dbReference type="AlphaFoldDB" id="A0A0F9THW1"/>
<proteinExistence type="predicted"/>
<name>A0A0F9THW1_9ZZZZ</name>
<protein>
    <submittedName>
        <fullName evidence="1">Uncharacterized protein</fullName>
    </submittedName>
</protein>
<gene>
    <name evidence="1" type="ORF">LCGC14_0726820</name>
</gene>
<reference evidence="1" key="1">
    <citation type="journal article" date="2015" name="Nature">
        <title>Complex archaea that bridge the gap between prokaryotes and eukaryotes.</title>
        <authorList>
            <person name="Spang A."/>
            <person name="Saw J.H."/>
            <person name="Jorgensen S.L."/>
            <person name="Zaremba-Niedzwiedzka K."/>
            <person name="Martijn J."/>
            <person name="Lind A.E."/>
            <person name="van Eijk R."/>
            <person name="Schleper C."/>
            <person name="Guy L."/>
            <person name="Ettema T.J."/>
        </authorList>
    </citation>
    <scope>NUCLEOTIDE SEQUENCE</scope>
</reference>
<sequence>MALVRPQEATFAVVQNSDVWDDALAAAPVGADGKFEPNTPGLLIPPGQEYQADDALISAPGRLPFDLANHVPDFSIDSLNARYDGALWMFIGLFFGTTTAITLDQPPATPIGGIHTFTMADNVDGKQGTLALDWINAILELDAFKVTSISFTATSGGRLDISISGQGRRWRNDSILNTSTEIAAVTLEGPRHNILFDQLVARINLQSAIALAAGDAICINSFTLNLDRQMDGPVTTCDAPYRDEPAAPAPGWVGTIAFDIPRWDTTDLQDAHLSGAVQKMDLIFTGGIIPDGIAGDEESLVINLPNLTLTGYDFSEQGTIGESITAELGAAGAAPAGMGDINPEFILTNERLLATGVYIT</sequence>